<dbReference type="Proteomes" id="UP000215002">
    <property type="component" value="Chromosome"/>
</dbReference>
<gene>
    <name evidence="2" type="ORF">MuYL_4176</name>
</gene>
<reference evidence="2 3" key="1">
    <citation type="submission" date="2017-08" db="EMBL/GenBank/DDBJ databases">
        <title>Complete genome sequence of Mucilaginibacter sp. strain BJC16-A31.</title>
        <authorList>
            <consortium name="Henan University of Science and Technology"/>
            <person name="You X."/>
        </authorList>
    </citation>
    <scope>NUCLEOTIDE SEQUENCE [LARGE SCALE GENOMIC DNA]</scope>
    <source>
        <strain evidence="2 3">BJC16-A31</strain>
    </source>
</reference>
<evidence type="ECO:0000313" key="2">
    <source>
        <dbReference type="EMBL" id="ASU36061.1"/>
    </source>
</evidence>
<feature type="transmembrane region" description="Helical" evidence="1">
    <location>
        <begin position="185"/>
        <end position="203"/>
    </location>
</feature>
<organism evidence="2 3">
    <name type="scientific">Mucilaginibacter xinganensis</name>
    <dbReference type="NCBI Taxonomy" id="1234841"/>
    <lineage>
        <taxon>Bacteria</taxon>
        <taxon>Pseudomonadati</taxon>
        <taxon>Bacteroidota</taxon>
        <taxon>Sphingobacteriia</taxon>
        <taxon>Sphingobacteriales</taxon>
        <taxon>Sphingobacteriaceae</taxon>
        <taxon>Mucilaginibacter</taxon>
    </lineage>
</organism>
<evidence type="ECO:0000256" key="1">
    <source>
        <dbReference type="SAM" id="Phobius"/>
    </source>
</evidence>
<sequence>MKGFILSFRSEFYKTRKTMGFWSAVLLPLLLCLLLFVGFFVKADHMVNTPPMILWFQFAGAILGIMGLLLLPMLIIFIAYSVNNVEHKADTWKTLFSLPIPKLSVYAAKYFYAFFLIFFCLSLFVLFTLGFGNLLSLLKPQLKFNEYNIADILTQIYFKFFLASLGILSIQFLLSLLFSDFLKPMGIGFVCTITGSILATNNWEYAYLFPYSHPMMAMRALSQGQGKGGNHPSPINPHLTIDLFTKDTGVSLIIAVVVFIAGYFIVLKKSVK</sequence>
<feature type="transmembrane region" description="Helical" evidence="1">
    <location>
        <begin position="53"/>
        <end position="80"/>
    </location>
</feature>
<dbReference type="Pfam" id="PF12730">
    <property type="entry name" value="ABC2_membrane_4"/>
    <property type="match status" value="1"/>
</dbReference>
<dbReference type="RefSeq" id="WP_245845633.1">
    <property type="nucleotide sequence ID" value="NZ_CP022743.1"/>
</dbReference>
<keyword evidence="1" id="KW-1133">Transmembrane helix</keyword>
<accession>A0A223P2L8</accession>
<keyword evidence="1" id="KW-0812">Transmembrane</keyword>
<dbReference type="KEGG" id="muc:MuYL_4176"/>
<feature type="transmembrane region" description="Helical" evidence="1">
    <location>
        <begin position="249"/>
        <end position="267"/>
    </location>
</feature>
<evidence type="ECO:0000313" key="3">
    <source>
        <dbReference type="Proteomes" id="UP000215002"/>
    </source>
</evidence>
<feature type="transmembrane region" description="Helical" evidence="1">
    <location>
        <begin position="110"/>
        <end position="136"/>
    </location>
</feature>
<name>A0A223P2L8_9SPHI</name>
<keyword evidence="1" id="KW-0472">Membrane</keyword>
<dbReference type="PANTHER" id="PTHR37305">
    <property type="entry name" value="INTEGRAL MEMBRANE PROTEIN-RELATED"/>
    <property type="match status" value="1"/>
</dbReference>
<dbReference type="CDD" id="cd21809">
    <property type="entry name" value="ABC-2_lan_permease-like"/>
    <property type="match status" value="1"/>
</dbReference>
<feature type="transmembrane region" description="Helical" evidence="1">
    <location>
        <begin position="21"/>
        <end position="41"/>
    </location>
</feature>
<feature type="transmembrane region" description="Helical" evidence="1">
    <location>
        <begin position="156"/>
        <end position="178"/>
    </location>
</feature>
<proteinExistence type="predicted"/>
<dbReference type="EMBL" id="CP022743">
    <property type="protein sequence ID" value="ASU36061.1"/>
    <property type="molecule type" value="Genomic_DNA"/>
</dbReference>
<protein>
    <submittedName>
        <fullName evidence="2">ABC transporter permease</fullName>
    </submittedName>
</protein>
<dbReference type="PANTHER" id="PTHR37305:SF1">
    <property type="entry name" value="MEMBRANE PROTEIN"/>
    <property type="match status" value="1"/>
</dbReference>
<keyword evidence="3" id="KW-1185">Reference proteome</keyword>
<dbReference type="AlphaFoldDB" id="A0A223P2L8"/>